<keyword evidence="4" id="KW-1185">Reference proteome</keyword>
<keyword evidence="1" id="KW-0472">Membrane</keyword>
<dbReference type="Proteomes" id="UP000035352">
    <property type="component" value="Chromosome"/>
</dbReference>
<evidence type="ECO:0000313" key="4">
    <source>
        <dbReference type="Proteomes" id="UP000035352"/>
    </source>
</evidence>
<sequence length="65" mass="7163">MNKSGVLLIVIGSVLLAHNLGWISLQALTRWWPLLLIIAGVWSLLGRRTPKGEGRRDVSKSDTQA</sequence>
<keyword evidence="1" id="KW-0812">Transmembrane</keyword>
<dbReference type="STRING" id="413882.AAW51_4606"/>
<keyword evidence="1" id="KW-1133">Transmembrane helix</keyword>
<organism evidence="3 4">
    <name type="scientific">Caldimonas brevitalea</name>
    <dbReference type="NCBI Taxonomy" id="413882"/>
    <lineage>
        <taxon>Bacteria</taxon>
        <taxon>Pseudomonadati</taxon>
        <taxon>Pseudomonadota</taxon>
        <taxon>Betaproteobacteria</taxon>
        <taxon>Burkholderiales</taxon>
        <taxon>Sphaerotilaceae</taxon>
        <taxon>Caldimonas</taxon>
    </lineage>
</organism>
<reference evidence="3 4" key="1">
    <citation type="submission" date="2015-05" db="EMBL/GenBank/DDBJ databases">
        <authorList>
            <person name="Tang B."/>
            <person name="Yu Y."/>
        </authorList>
    </citation>
    <scope>NUCLEOTIDE SEQUENCE [LARGE SCALE GENOMIC DNA]</scope>
    <source>
        <strain evidence="3 4">DSM 7029</strain>
    </source>
</reference>
<dbReference type="AlphaFoldDB" id="A0A0G3BPG8"/>
<dbReference type="RefSeq" id="WP_047196461.1">
    <property type="nucleotide sequence ID" value="NZ_CP011371.1"/>
</dbReference>
<dbReference type="OrthoDB" id="9975421at2"/>
<gene>
    <name evidence="3" type="ORF">AAW51_4606</name>
</gene>
<dbReference type="KEGG" id="pbh:AAW51_4606"/>
<evidence type="ECO:0000313" key="3">
    <source>
        <dbReference type="EMBL" id="AKJ31297.1"/>
    </source>
</evidence>
<name>A0A0G3BPG8_9BURK</name>
<dbReference type="InterPro" id="IPR043726">
    <property type="entry name" value="LiaI-LiaF-like_TM1"/>
</dbReference>
<evidence type="ECO:0000259" key="2">
    <source>
        <dbReference type="Pfam" id="PF18917"/>
    </source>
</evidence>
<feature type="domain" description="LiaI-LiaF-like transmembrane region" evidence="2">
    <location>
        <begin position="5"/>
        <end position="44"/>
    </location>
</feature>
<dbReference type="EMBL" id="CP011371">
    <property type="protein sequence ID" value="AKJ31297.1"/>
    <property type="molecule type" value="Genomic_DNA"/>
</dbReference>
<feature type="transmembrane region" description="Helical" evidence="1">
    <location>
        <begin position="27"/>
        <end position="46"/>
    </location>
</feature>
<dbReference type="Pfam" id="PF18917">
    <property type="entry name" value="LiaI-LiaF-like_TM1"/>
    <property type="match status" value="1"/>
</dbReference>
<proteinExistence type="predicted"/>
<evidence type="ECO:0000256" key="1">
    <source>
        <dbReference type="SAM" id="Phobius"/>
    </source>
</evidence>
<protein>
    <recommendedName>
        <fullName evidence="2">LiaI-LiaF-like transmembrane region domain-containing protein</fullName>
    </recommendedName>
</protein>
<accession>A0A0G3BPG8</accession>